<accession>A0A4Y2FWV0</accession>
<evidence type="ECO:0000313" key="1">
    <source>
        <dbReference type="EMBL" id="GBM44869.1"/>
    </source>
</evidence>
<dbReference type="EMBL" id="BGPR01001080">
    <property type="protein sequence ID" value="GBM44869.1"/>
    <property type="molecule type" value="Genomic_DNA"/>
</dbReference>
<name>A0A4Y2FWV0_ARAVE</name>
<proteinExistence type="predicted"/>
<comment type="caution">
    <text evidence="1">The sequence shown here is derived from an EMBL/GenBank/DDBJ whole genome shotgun (WGS) entry which is preliminary data.</text>
</comment>
<sequence>MLTVEFDNYKRTSLLRLISFDSNVFQNAGKSMYHYVLINSPKYDSHAFKNYRPVLKLTEEYHGKVVVNSNQMTVKPPETTPLLQTPTPLNLIPSNLTYTDQRIILTFGGTYLEPDIFRPRILDSLSCPPRLYAVSRVVDHSNTGSENENRS</sequence>
<dbReference type="AlphaFoldDB" id="A0A4Y2FWV0"/>
<gene>
    <name evidence="1" type="ORF">AVEN_157097_1</name>
</gene>
<reference evidence="1 2" key="1">
    <citation type="journal article" date="2019" name="Sci. Rep.">
        <title>Orb-weaving spider Araneus ventricosus genome elucidates the spidroin gene catalogue.</title>
        <authorList>
            <person name="Kono N."/>
            <person name="Nakamura H."/>
            <person name="Ohtoshi R."/>
            <person name="Moran D.A.P."/>
            <person name="Shinohara A."/>
            <person name="Yoshida Y."/>
            <person name="Fujiwara M."/>
            <person name="Mori M."/>
            <person name="Tomita M."/>
            <person name="Arakawa K."/>
        </authorList>
    </citation>
    <scope>NUCLEOTIDE SEQUENCE [LARGE SCALE GENOMIC DNA]</scope>
</reference>
<evidence type="ECO:0000313" key="2">
    <source>
        <dbReference type="Proteomes" id="UP000499080"/>
    </source>
</evidence>
<dbReference type="Proteomes" id="UP000499080">
    <property type="component" value="Unassembled WGS sequence"/>
</dbReference>
<organism evidence="1 2">
    <name type="scientific">Araneus ventricosus</name>
    <name type="common">Orbweaver spider</name>
    <name type="synonym">Epeira ventricosa</name>
    <dbReference type="NCBI Taxonomy" id="182803"/>
    <lineage>
        <taxon>Eukaryota</taxon>
        <taxon>Metazoa</taxon>
        <taxon>Ecdysozoa</taxon>
        <taxon>Arthropoda</taxon>
        <taxon>Chelicerata</taxon>
        <taxon>Arachnida</taxon>
        <taxon>Araneae</taxon>
        <taxon>Araneomorphae</taxon>
        <taxon>Entelegynae</taxon>
        <taxon>Araneoidea</taxon>
        <taxon>Araneidae</taxon>
        <taxon>Araneus</taxon>
    </lineage>
</organism>
<protein>
    <submittedName>
        <fullName evidence="1">Uncharacterized protein</fullName>
    </submittedName>
</protein>
<keyword evidence="2" id="KW-1185">Reference proteome</keyword>